<dbReference type="Proteomes" id="UP001432322">
    <property type="component" value="Unassembled WGS sequence"/>
</dbReference>
<accession>A0AAV5WFZ3</accession>
<dbReference type="AlphaFoldDB" id="A0AAV5WFZ3"/>
<dbReference type="EMBL" id="BTSY01000005">
    <property type="protein sequence ID" value="GMT30590.1"/>
    <property type="molecule type" value="Genomic_DNA"/>
</dbReference>
<sequence length="240" mass="28356">VCLQSFALDKVHADWNKEKTICEMRIMMGRKFDLIWCGRYQTYDDVFFNSPVYHIRDRFREIYEKCEIKTLKISVPSNVDQSWFHELIHSCSKIPCQHLEINPIGRIGYFESGSGNIFNEEVLRQLLTHKNYVEIGVLCNQLSFTGLQTLWEDLKNGKFMFLSITVGRLVADQFFNMMGTMDNSRSCCDYHQIEGVGRMDESEKYGIWRNPYIRNMVCMSRIYSRCPPVSTNYPIRWVPY</sequence>
<comment type="caution">
    <text evidence="1">The sequence shown here is derived from an EMBL/GenBank/DDBJ whole genome shotgun (WGS) entry which is preliminary data.</text>
</comment>
<gene>
    <name evidence="1" type="ORF">PFISCL1PPCAC_21887</name>
</gene>
<protein>
    <submittedName>
        <fullName evidence="1">Uncharacterized protein</fullName>
    </submittedName>
</protein>
<keyword evidence="2" id="KW-1185">Reference proteome</keyword>
<evidence type="ECO:0000313" key="1">
    <source>
        <dbReference type="EMBL" id="GMT30590.1"/>
    </source>
</evidence>
<name>A0AAV5WFZ3_9BILA</name>
<reference evidence="1" key="1">
    <citation type="submission" date="2023-10" db="EMBL/GenBank/DDBJ databases">
        <title>Genome assembly of Pristionchus species.</title>
        <authorList>
            <person name="Yoshida K."/>
            <person name="Sommer R.J."/>
        </authorList>
    </citation>
    <scope>NUCLEOTIDE SEQUENCE</scope>
    <source>
        <strain evidence="1">RS5133</strain>
    </source>
</reference>
<feature type="non-terminal residue" evidence="1">
    <location>
        <position position="1"/>
    </location>
</feature>
<evidence type="ECO:0000313" key="2">
    <source>
        <dbReference type="Proteomes" id="UP001432322"/>
    </source>
</evidence>
<proteinExistence type="predicted"/>
<organism evidence="1 2">
    <name type="scientific">Pristionchus fissidentatus</name>
    <dbReference type="NCBI Taxonomy" id="1538716"/>
    <lineage>
        <taxon>Eukaryota</taxon>
        <taxon>Metazoa</taxon>
        <taxon>Ecdysozoa</taxon>
        <taxon>Nematoda</taxon>
        <taxon>Chromadorea</taxon>
        <taxon>Rhabditida</taxon>
        <taxon>Rhabditina</taxon>
        <taxon>Diplogasteromorpha</taxon>
        <taxon>Diplogasteroidea</taxon>
        <taxon>Neodiplogasteridae</taxon>
        <taxon>Pristionchus</taxon>
    </lineage>
</organism>